<keyword evidence="1" id="KW-0812">Transmembrane</keyword>
<keyword evidence="1" id="KW-0472">Membrane</keyword>
<dbReference type="EMBL" id="JAHBMH010000028">
    <property type="protein sequence ID" value="KAK1937964.1"/>
    <property type="molecule type" value="Genomic_DNA"/>
</dbReference>
<reference evidence="2" key="1">
    <citation type="journal article" date="2014" name="Nucleic Acids Res.">
        <title>The evolutionary dynamics of variant antigen genes in Babesia reveal a history of genomic innovation underlying host-parasite interaction.</title>
        <authorList>
            <person name="Jackson A.P."/>
            <person name="Otto T.D."/>
            <person name="Darby A."/>
            <person name="Ramaprasad A."/>
            <person name="Xia D."/>
            <person name="Echaide I.E."/>
            <person name="Farber M."/>
            <person name="Gahlot S."/>
            <person name="Gamble J."/>
            <person name="Gupta D."/>
            <person name="Gupta Y."/>
            <person name="Jackson L."/>
            <person name="Malandrin L."/>
            <person name="Malas T.B."/>
            <person name="Moussa E."/>
            <person name="Nair M."/>
            <person name="Reid A.J."/>
            <person name="Sanders M."/>
            <person name="Sharma J."/>
            <person name="Tracey A."/>
            <person name="Quail M.A."/>
            <person name="Weir W."/>
            <person name="Wastling J.M."/>
            <person name="Hall N."/>
            <person name="Willadsen P."/>
            <person name="Lingelbach K."/>
            <person name="Shiels B."/>
            <person name="Tait A."/>
            <person name="Berriman M."/>
            <person name="Allred D.R."/>
            <person name="Pain A."/>
        </authorList>
    </citation>
    <scope>NUCLEOTIDE SEQUENCE</scope>
    <source>
        <strain evidence="2">1802A</strain>
    </source>
</reference>
<proteinExistence type="predicted"/>
<keyword evidence="3" id="KW-1185">Reference proteome</keyword>
<keyword evidence="1" id="KW-1133">Transmembrane helix</keyword>
<protein>
    <submittedName>
        <fullName evidence="2">Variant erythrocyte surface antigen-1 family protein</fullName>
    </submittedName>
</protein>
<dbReference type="Proteomes" id="UP001195914">
    <property type="component" value="Unassembled WGS sequence"/>
</dbReference>
<comment type="caution">
    <text evidence="2">The sequence shown here is derived from an EMBL/GenBank/DDBJ whole genome shotgun (WGS) entry which is preliminary data.</text>
</comment>
<evidence type="ECO:0000313" key="2">
    <source>
        <dbReference type="EMBL" id="KAK1937964.1"/>
    </source>
</evidence>
<gene>
    <name evidence="2" type="ORF">X943_002101</name>
</gene>
<organism evidence="2 3">
    <name type="scientific">Babesia divergens</name>
    <dbReference type="NCBI Taxonomy" id="32595"/>
    <lineage>
        <taxon>Eukaryota</taxon>
        <taxon>Sar</taxon>
        <taxon>Alveolata</taxon>
        <taxon>Apicomplexa</taxon>
        <taxon>Aconoidasida</taxon>
        <taxon>Piroplasmida</taxon>
        <taxon>Babesiidae</taxon>
        <taxon>Babesia</taxon>
    </lineage>
</organism>
<feature type="transmembrane region" description="Helical" evidence="1">
    <location>
        <begin position="1169"/>
        <end position="1189"/>
    </location>
</feature>
<reference evidence="2" key="2">
    <citation type="submission" date="2021-05" db="EMBL/GenBank/DDBJ databases">
        <authorList>
            <person name="Pain A."/>
        </authorList>
    </citation>
    <scope>NUCLEOTIDE SEQUENCE</scope>
    <source>
        <strain evidence="2">1802A</strain>
    </source>
</reference>
<evidence type="ECO:0000313" key="3">
    <source>
        <dbReference type="Proteomes" id="UP001195914"/>
    </source>
</evidence>
<name>A0AAD9GGA6_BABDI</name>
<evidence type="ECO:0000256" key="1">
    <source>
        <dbReference type="SAM" id="Phobius"/>
    </source>
</evidence>
<accession>A0AAD9GGA6</accession>
<dbReference type="AlphaFoldDB" id="A0AAD9GGA6"/>
<sequence>MTRMVCCMYYTDVFVGIVNNIDNLKNALMAELPDSELTDELTQLVHGLCLFMGYPSCVCKPKKSVEESLKKISEELKEELNFYKCLNSKPSLNCSSCLNSDVVCKCCVLDCILKVQGSSCQCVKGNNNNCSCSDVEPKRCCKDLLEKLKASLSLLNLKADMESLCQCNASDCCVNGKCTKAPSGCTVCPTSKPSNDYTVTGLGLLRPSPKRLAEKLDKFFGTGSSKSSSVCTCKCGSGQGVSCCCLACPGNCSQACSAGCGSKGCSSHKTPQNCPCKEFCKQIDNIKIASDSGVMKCCNEGKSCHCQVGGSPPCSGQNCCDQKKKVKCLIRRLVSYFKSLKFTPDAQIKNFKNCCELLCVVKTCEFLRDFYNKRNAKECNTCKKKGAQGKCPKGSGQCCNGTISKCNSGSCQNCSECQQICDSKKFYRELQTLQYSGPCGQDLYRALDDFLYYCCNVFWPYVNKKEVKGKIEDARKKCQCTPGNCKCSTQGSSCQGCTAVLSELKKLQAHKDVLGLMTRGYSSAYSSASAKWNLLCSSSKPCSGCRNSPPYCPCQSAFSFSTCSDGSCCENCDVKKAAKIFLGFLPCLYYGLKILYDRSKYDSGFAGWNLAKIPEASGLKDFLFAWGFDLNPLKSKNASDLPPILDILYGSGKFKSLLDLVSQKYFTSSSSGSQDPSTVRDMLLWLYGLRFQKHFSELVENCKSLCLPLDNAFHPDAVCYYLHVSCFILPVSFISTVQHSDSHVSTFFPDADSEFLQFSYPEDLSSLFEKLCEYVRKIFVALNFLYYQCKNDRNSAGWHDCAFGRQCADALKSSPATSASSSGSSSGSCSSCKYSGAYLCTAINKDPVHDHCQKGSCLGFSASCSGSSAHPQSKGQACTPCPHPLQRFLIDGSSDSDSQPENSKNLKNFRTPFHSSTVTPMGFKTEHLPEKARQGKDLYHALKVFCESGFDPLTRLVQFILCVSRYPPETLGEFFAFFKKFAEALKSDPLGKKFAQWIDGEPGFYCGSALKTALENLYGSHSGDHSPANLYSLHGCHPKKDSDATCGKYLYPLTYNAYNNNIFIDDFLDTYLSWVCYSAEKFKEKLKEFHTEFSDCCSSGSSCTKIVHCPCALPFLYSNGFQFNSPKTLNSGKKCSDFIAQLRFVIWGKPFKALLEEIPKFIWSIREPFFLFVLAFWAFVISYFLYVQLYKLDLLHLKSHAHFSRSFKILPSTLFSDASSKLKDLSYFSL</sequence>